<gene>
    <name evidence="1" type="ORF">DEBURN_LOCUS5581</name>
</gene>
<evidence type="ECO:0000313" key="2">
    <source>
        <dbReference type="Proteomes" id="UP000789706"/>
    </source>
</evidence>
<dbReference type="OrthoDB" id="6247875at2759"/>
<sequence length="74" mass="8789">MSSVPYKYPFVEVKNIEIEVGNFVAQRFIAHYSKEHKIIGHNNQTILSRSQSILWRMISGEQKQFFQEFIRRSA</sequence>
<dbReference type="EMBL" id="CAJVPK010000506">
    <property type="protein sequence ID" value="CAG8519388.1"/>
    <property type="molecule type" value="Genomic_DNA"/>
</dbReference>
<dbReference type="Proteomes" id="UP000789706">
    <property type="component" value="Unassembled WGS sequence"/>
</dbReference>
<name>A0A9N9A6J1_9GLOM</name>
<keyword evidence="2" id="KW-1185">Reference proteome</keyword>
<proteinExistence type="predicted"/>
<dbReference type="AlphaFoldDB" id="A0A9N9A6J1"/>
<evidence type="ECO:0000313" key="1">
    <source>
        <dbReference type="EMBL" id="CAG8519388.1"/>
    </source>
</evidence>
<reference evidence="1" key="1">
    <citation type="submission" date="2021-06" db="EMBL/GenBank/DDBJ databases">
        <authorList>
            <person name="Kallberg Y."/>
            <person name="Tangrot J."/>
            <person name="Rosling A."/>
        </authorList>
    </citation>
    <scope>NUCLEOTIDE SEQUENCE</scope>
    <source>
        <strain evidence="1">AZ414A</strain>
    </source>
</reference>
<protein>
    <submittedName>
        <fullName evidence="1">1761_t:CDS:1</fullName>
    </submittedName>
</protein>
<comment type="caution">
    <text evidence="1">The sequence shown here is derived from an EMBL/GenBank/DDBJ whole genome shotgun (WGS) entry which is preliminary data.</text>
</comment>
<accession>A0A9N9A6J1</accession>
<organism evidence="1 2">
    <name type="scientific">Diversispora eburnea</name>
    <dbReference type="NCBI Taxonomy" id="1213867"/>
    <lineage>
        <taxon>Eukaryota</taxon>
        <taxon>Fungi</taxon>
        <taxon>Fungi incertae sedis</taxon>
        <taxon>Mucoromycota</taxon>
        <taxon>Glomeromycotina</taxon>
        <taxon>Glomeromycetes</taxon>
        <taxon>Diversisporales</taxon>
        <taxon>Diversisporaceae</taxon>
        <taxon>Diversispora</taxon>
    </lineage>
</organism>